<dbReference type="InterPro" id="IPR007341">
    <property type="entry name" value="Transgly_assoc"/>
</dbReference>
<sequence length="86" mass="8850">MNILLWLIFGGLAGWIASLITGNDPSLGIIGNITVGIVGAFIGGWIADKVQIGSGGVGPDRPTGLMSFMWAVVGAIILLAIINLIF</sequence>
<evidence type="ECO:0000313" key="8">
    <source>
        <dbReference type="EMBL" id="OHA41360.1"/>
    </source>
</evidence>
<feature type="transmembrane region" description="Helical" evidence="7">
    <location>
        <begin position="68"/>
        <end position="85"/>
    </location>
</feature>
<accession>A0A1G2NZ59</accession>
<evidence type="ECO:0000256" key="7">
    <source>
        <dbReference type="SAM" id="Phobius"/>
    </source>
</evidence>
<keyword evidence="5 7" id="KW-1133">Transmembrane helix</keyword>
<evidence type="ECO:0000313" key="9">
    <source>
        <dbReference type="Proteomes" id="UP000177269"/>
    </source>
</evidence>
<evidence type="ECO:0008006" key="10">
    <source>
        <dbReference type="Google" id="ProtNLM"/>
    </source>
</evidence>
<gene>
    <name evidence="8" type="ORF">A3G52_04925</name>
</gene>
<dbReference type="EMBL" id="MHSK01000035">
    <property type="protein sequence ID" value="OHA41360.1"/>
    <property type="molecule type" value="Genomic_DNA"/>
</dbReference>
<evidence type="ECO:0000256" key="4">
    <source>
        <dbReference type="ARBA" id="ARBA00022692"/>
    </source>
</evidence>
<evidence type="ECO:0000256" key="2">
    <source>
        <dbReference type="ARBA" id="ARBA00011006"/>
    </source>
</evidence>
<keyword evidence="3" id="KW-1003">Cell membrane</keyword>
<name>A0A1G2NZ59_9BACT</name>
<dbReference type="PANTHER" id="PTHR33884:SF3">
    <property type="entry name" value="UPF0410 PROTEIN YMGE"/>
    <property type="match status" value="1"/>
</dbReference>
<comment type="subcellular location">
    <subcellularLocation>
        <location evidence="1">Cell membrane</location>
        <topology evidence="1">Multi-pass membrane protein</topology>
    </subcellularLocation>
</comment>
<dbReference type="Pfam" id="PF04226">
    <property type="entry name" value="Transgly_assoc"/>
    <property type="match status" value="1"/>
</dbReference>
<evidence type="ECO:0000256" key="3">
    <source>
        <dbReference type="ARBA" id="ARBA00022475"/>
    </source>
</evidence>
<proteinExistence type="inferred from homology"/>
<protein>
    <recommendedName>
        <fullName evidence="10">Transglycosylase</fullName>
    </recommendedName>
</protein>
<dbReference type="AlphaFoldDB" id="A0A1G2NZ59"/>
<comment type="caution">
    <text evidence="8">The sequence shown here is derived from an EMBL/GenBank/DDBJ whole genome shotgun (WGS) entry which is preliminary data.</text>
</comment>
<evidence type="ECO:0000256" key="1">
    <source>
        <dbReference type="ARBA" id="ARBA00004651"/>
    </source>
</evidence>
<dbReference type="Proteomes" id="UP000177269">
    <property type="component" value="Unassembled WGS sequence"/>
</dbReference>
<evidence type="ECO:0000256" key="5">
    <source>
        <dbReference type="ARBA" id="ARBA00022989"/>
    </source>
</evidence>
<dbReference type="PANTHER" id="PTHR33884">
    <property type="entry name" value="UPF0410 PROTEIN YMGE"/>
    <property type="match status" value="1"/>
</dbReference>
<organism evidence="8 9">
    <name type="scientific">Candidatus Taylorbacteria bacterium RIFCSPLOWO2_12_FULL_43_20</name>
    <dbReference type="NCBI Taxonomy" id="1802332"/>
    <lineage>
        <taxon>Bacteria</taxon>
        <taxon>Candidatus Tayloriibacteriota</taxon>
    </lineage>
</organism>
<keyword evidence="4 7" id="KW-0812">Transmembrane</keyword>
<keyword evidence="6 7" id="KW-0472">Membrane</keyword>
<feature type="transmembrane region" description="Helical" evidence="7">
    <location>
        <begin position="29"/>
        <end position="47"/>
    </location>
</feature>
<evidence type="ECO:0000256" key="6">
    <source>
        <dbReference type="ARBA" id="ARBA00023136"/>
    </source>
</evidence>
<comment type="similarity">
    <text evidence="2">Belongs to the UPF0410 family.</text>
</comment>
<reference evidence="8 9" key="1">
    <citation type="journal article" date="2016" name="Nat. Commun.">
        <title>Thousands of microbial genomes shed light on interconnected biogeochemical processes in an aquifer system.</title>
        <authorList>
            <person name="Anantharaman K."/>
            <person name="Brown C.T."/>
            <person name="Hug L.A."/>
            <person name="Sharon I."/>
            <person name="Castelle C.J."/>
            <person name="Probst A.J."/>
            <person name="Thomas B.C."/>
            <person name="Singh A."/>
            <person name="Wilkins M.J."/>
            <person name="Karaoz U."/>
            <person name="Brodie E.L."/>
            <person name="Williams K.H."/>
            <person name="Hubbard S.S."/>
            <person name="Banfield J.F."/>
        </authorList>
    </citation>
    <scope>NUCLEOTIDE SEQUENCE [LARGE SCALE GENOMIC DNA]</scope>
</reference>
<dbReference type="GO" id="GO:0005886">
    <property type="term" value="C:plasma membrane"/>
    <property type="evidence" value="ECO:0007669"/>
    <property type="project" value="UniProtKB-SubCell"/>
</dbReference>